<dbReference type="EMBL" id="CP078045">
    <property type="protein sequence ID" value="QXR07414.1"/>
    <property type="molecule type" value="Genomic_DNA"/>
</dbReference>
<dbReference type="AlphaFoldDB" id="A0AAJ4P4G3"/>
<reference evidence="1" key="1">
    <citation type="submission" date="2018-10" db="EMBL/GenBank/DDBJ databases">
        <authorList>
            <person name="D'Souza A.W."/>
            <person name="Potter R.F."/>
            <person name="Wallace M."/>
            <person name="Shupe A."/>
            <person name="Patel S."/>
            <person name="Sun S."/>
            <person name="Gul D."/>
            <person name="Kwon J.H."/>
            <person name="Andleeb S."/>
            <person name="Burnham C.-A.D."/>
            <person name="Dantas G."/>
        </authorList>
    </citation>
    <scope>NUCLEOTIDE SEQUENCE</scope>
    <source>
        <strain evidence="1">AL_065</strain>
    </source>
</reference>
<evidence type="ECO:0000313" key="1">
    <source>
        <dbReference type="EMBL" id="QXR07414.1"/>
    </source>
</evidence>
<name>A0AAJ4P4G3_ACILW</name>
<reference evidence="1" key="2">
    <citation type="journal article" date="2019" name="Nat. Commun.">
        <title>Spatiotemporal dynamics of multidrug resistant bacteria on intensive care unit surfaces.</title>
        <authorList>
            <person name="D'Souza A.W."/>
            <person name="Potter R.F."/>
            <person name="Wallace M."/>
            <person name="Shupe A."/>
            <person name="Patel S."/>
            <person name="Sun X."/>
            <person name="Gul D."/>
            <person name="Kwon J.H."/>
            <person name="Andleeb S."/>
            <person name="Burnham C.D."/>
            <person name="Dantas G."/>
        </authorList>
    </citation>
    <scope>NUCLEOTIDE SEQUENCE</scope>
    <source>
        <strain evidence="1">AL_065</strain>
    </source>
</reference>
<proteinExistence type="predicted"/>
<sequence length="146" mass="15997">MDKSKNNNNHSDMKIIYVGLILIMLISCKPASNDIDILLENQSEQHLAVVIIQYKGGEEKLKNIAVGDSIAFKIHSSGDTGLTIFGLPLPNHPQGGGHSEAIPNKLRLTKFAAVNNYIEAGSFGDIRIKINSNMEADTTFNLKSKY</sequence>
<evidence type="ECO:0000313" key="2">
    <source>
        <dbReference type="Proteomes" id="UP000293391"/>
    </source>
</evidence>
<dbReference type="PROSITE" id="PS51257">
    <property type="entry name" value="PROKAR_LIPOPROTEIN"/>
    <property type="match status" value="1"/>
</dbReference>
<reference evidence="1" key="3">
    <citation type="submission" date="2021-06" db="EMBL/GenBank/DDBJ databases">
        <authorList>
            <person name="Diorio-Toth L."/>
        </authorList>
    </citation>
    <scope>NUCLEOTIDE SEQUENCE</scope>
    <source>
        <strain evidence="1">AL_065</strain>
    </source>
</reference>
<dbReference type="RefSeq" id="WP_044108791.1">
    <property type="nucleotide sequence ID" value="NZ_CP078045.1"/>
</dbReference>
<organism evidence="1 2">
    <name type="scientific">Acinetobacter lwoffii</name>
    <dbReference type="NCBI Taxonomy" id="28090"/>
    <lineage>
        <taxon>Bacteria</taxon>
        <taxon>Pseudomonadati</taxon>
        <taxon>Pseudomonadota</taxon>
        <taxon>Gammaproteobacteria</taxon>
        <taxon>Moraxellales</taxon>
        <taxon>Moraxellaceae</taxon>
        <taxon>Acinetobacter</taxon>
    </lineage>
</organism>
<gene>
    <name evidence="1" type="ORF">EVX74_015440</name>
</gene>
<accession>A0AAJ4P4G3</accession>
<dbReference type="Proteomes" id="UP000293391">
    <property type="component" value="Chromosome"/>
</dbReference>
<evidence type="ECO:0008006" key="3">
    <source>
        <dbReference type="Google" id="ProtNLM"/>
    </source>
</evidence>
<protein>
    <recommendedName>
        <fullName evidence="3">Lipoprotein</fullName>
    </recommendedName>
</protein>